<proteinExistence type="predicted"/>
<evidence type="ECO:0000313" key="11">
    <source>
        <dbReference type="Proteomes" id="UP000015106"/>
    </source>
</evidence>
<dbReference type="EnsemblPlants" id="TuG1812G0500005107.01.T01">
    <property type="protein sequence ID" value="TuG1812G0500005107.01.T01"/>
    <property type="gene ID" value="TuG1812G0500005107.01"/>
</dbReference>
<evidence type="ECO:0000256" key="7">
    <source>
        <dbReference type="SAM" id="Coils"/>
    </source>
</evidence>
<comment type="subcellular location">
    <subcellularLocation>
        <location evidence="1">Golgi apparatus membrane</location>
        <topology evidence="1">Single-pass type II membrane protein</topology>
    </subcellularLocation>
</comment>
<evidence type="ECO:0000256" key="5">
    <source>
        <dbReference type="ARBA" id="ARBA00023034"/>
    </source>
</evidence>
<evidence type="ECO:0000313" key="10">
    <source>
        <dbReference type="EnsemblPlants" id="TuG1812G0500005107.01.T01"/>
    </source>
</evidence>
<organism evidence="10 11">
    <name type="scientific">Triticum urartu</name>
    <name type="common">Red wild einkorn</name>
    <name type="synonym">Crithodium urartu</name>
    <dbReference type="NCBI Taxonomy" id="4572"/>
    <lineage>
        <taxon>Eukaryota</taxon>
        <taxon>Viridiplantae</taxon>
        <taxon>Streptophyta</taxon>
        <taxon>Embryophyta</taxon>
        <taxon>Tracheophyta</taxon>
        <taxon>Spermatophyta</taxon>
        <taxon>Magnoliopsida</taxon>
        <taxon>Liliopsida</taxon>
        <taxon>Poales</taxon>
        <taxon>Poaceae</taxon>
        <taxon>BOP clade</taxon>
        <taxon>Pooideae</taxon>
        <taxon>Triticodae</taxon>
        <taxon>Triticeae</taxon>
        <taxon>Triticinae</taxon>
        <taxon>Triticum</taxon>
    </lineage>
</organism>
<keyword evidence="7" id="KW-0175">Coiled coil</keyword>
<gene>
    <name evidence="10" type="primary">LOC125511323</name>
</gene>
<dbReference type="GeneID" id="125511323"/>
<reference evidence="10" key="3">
    <citation type="submission" date="2022-06" db="UniProtKB">
        <authorList>
            <consortium name="EnsemblPlants"/>
        </authorList>
    </citation>
    <scope>IDENTIFICATION</scope>
</reference>
<keyword evidence="3" id="KW-0328">Glycosyltransferase</keyword>
<dbReference type="Proteomes" id="UP000015106">
    <property type="component" value="Chromosome 5"/>
</dbReference>
<evidence type="ECO:0000256" key="4">
    <source>
        <dbReference type="ARBA" id="ARBA00022679"/>
    </source>
</evidence>
<feature type="domain" description="Glycosyltransferase 61 catalytic" evidence="9">
    <location>
        <begin position="407"/>
        <end position="598"/>
    </location>
</feature>
<evidence type="ECO:0000256" key="8">
    <source>
        <dbReference type="SAM" id="MobiDB-lite"/>
    </source>
</evidence>
<feature type="region of interest" description="Disordered" evidence="8">
    <location>
        <begin position="1163"/>
        <end position="1191"/>
    </location>
</feature>
<name>A0A8R7UPE7_TRIUA</name>
<dbReference type="RefSeq" id="XP_048532624.1">
    <property type="nucleotide sequence ID" value="XM_048676667.1"/>
</dbReference>
<feature type="domain" description="Glycosyltransferase 61 catalytic" evidence="9">
    <location>
        <begin position="846"/>
        <end position="1036"/>
    </location>
</feature>
<evidence type="ECO:0000256" key="6">
    <source>
        <dbReference type="ARBA" id="ARBA00023180"/>
    </source>
</evidence>
<dbReference type="Gramene" id="TuG1812G0500005107.01.T01">
    <property type="protein sequence ID" value="TuG1812G0500005107.01.T01"/>
    <property type="gene ID" value="TuG1812G0500005107.01"/>
</dbReference>
<keyword evidence="4" id="KW-0808">Transferase</keyword>
<keyword evidence="6" id="KW-0325">Glycoprotein</keyword>
<evidence type="ECO:0000256" key="1">
    <source>
        <dbReference type="ARBA" id="ARBA00004323"/>
    </source>
</evidence>
<keyword evidence="11" id="KW-1185">Reference proteome</keyword>
<dbReference type="InterPro" id="IPR049625">
    <property type="entry name" value="Glyco_transf_61_cat"/>
</dbReference>
<accession>A0A8R7UPE7</accession>
<dbReference type="GO" id="GO:0000139">
    <property type="term" value="C:Golgi membrane"/>
    <property type="evidence" value="ECO:0007669"/>
    <property type="project" value="UniProtKB-SubCell"/>
</dbReference>
<sequence length="1574" mass="172904">MKKARRNESGKKLASRAGARAIVWLLLPILVFVLLNADYMPQVPRLTGTSVTEAAEYFRQSTHKVPSSGIEDTIWQQQERLLHDVAKFKAEHDSVVDAPPSRESSHEMAGKVVGANRGTESAIWKQQKQLLREVAELRAAHKELLLEVAKLRAAHDLVVRALPSPASSDETAGEAVDAPPSPPSSGEMAGEAVGAQPSPLSSDETPGEAVQGQPSPTSSNETPGEAVEAPPSPTSNEETLGKANDAPPSPASNDETPGGTMDAQPSPPSSDEAPREAVEAPPSPTSSDETPGDVVNAKRDVAAPRSKSTCDFSSKRMDICAMKGDVRVHGKAATVYVVSASDDSYRPENGMMTIHPYPRKSETETMQTIREVTIRWNDPPGLDAPQCTVMHDVPALVFSTGGYLSNFFHAMTDGIIPLFNAVREYNGHVQLVVTDYNHEWVDKFRDILAALSNYPVIDFDADSEVRCFPSVHVGTESHKELGITPALSRKGYSMTDFRDFLRSVYSLKREWSFPVNRASGERPRLAMILRRNSRTFTNEAEAMAAAMEVGFEVVAAGPEAMSDMARLAEVMNSCDVMVGVHGAGLANMVFLPRNATVLQVVPWGDLSWASFSAFGAPTADMGLRYVKYEATAEETTLKYVYPSDHAVFTDIPSISRQGYSMTWRIFLNGQNVTLDIDRFRGALQQIYQNTVMADPVVEALPPPDEMPSEVVDANKDLKKEEKGLQAMNGGVDGSLTKPDVTAPRSKSSCDFRNERMDICTMEGDVRMHGKAATVYVVSASDDSYRPENGALMIHPYTRKWEPQTMQTVREVIVRWSDPPRLEAPPCTVTHDVPAVVFSSGGYLANFFHAMTDGIIPLFNTAREYNGRVQLVATDYDPKWIGKFRNILGALSNYPIIDFDADDEVRCFPSVHVGTESHKELGIIPALSRKGYTMTDFREFLRSAYSLKREWSTPVNRASGDRPRLVMVLRRRSREFANEAEAIAAATEVGFEVVPAGPEVVSDMAQFAEVVNSCDVIMGVHGAGLTNLVFLPRNGTVLQVVPWGDMRWASFSAFGAPTADMGLRYVEYEATAEETTLKYVYPRDHAVFTDPRSIQKQGFGVAWGTFFNGQNVTLDINRFRGVLQQIYHDSVLPDPSLDSAPVVEAPPSPASSDVVDVNRDLGNEKGLQAMNGGGDGSLIKSDAAAPRSKSSCDFRSERMDTCAMEGDVRMHGKAASVYVVSASDDSYRPESGTVTIHPYTRKWEPQTMQTVREVTIRWSAPPGPDPPGCTVTHDVPAVIFSSGGYLANFFHAMTDGIIPLFNTAREYEGRVQLVATDYDSKWLGKFKDILAALSIYPVIDFDADDEVRCFPSVRVGTESHKELGIIPALSRKGYTMTDFRDFLRSAYSLKREWATPVNITSGGRPRLVMVSRRRSREIANEPEAIGTATEVGFEVVSAGPEVVSDMARFAEVVNSCDVILGVHGAGLTNLVFLPRNGTVMQIVPWGDMRWASFSAFGAPTADMGLRYVEYEATAEETTLKYIYPRNHTVFTDPRSIQRQGFGVAWETFFNGQNVTLDIDRFRGVMQQIYQSATIT</sequence>
<feature type="compositionally biased region" description="Polar residues" evidence="8">
    <location>
        <begin position="212"/>
        <end position="222"/>
    </location>
</feature>
<protein>
    <recommendedName>
        <fullName evidence="9">Glycosyltransferase 61 catalytic domain-containing protein</fullName>
    </recommendedName>
</protein>
<dbReference type="Pfam" id="PF04577">
    <property type="entry name" value="Glyco_transf_61"/>
    <property type="match status" value="3"/>
</dbReference>
<feature type="coiled-coil region" evidence="7">
    <location>
        <begin position="127"/>
        <end position="154"/>
    </location>
</feature>
<evidence type="ECO:0000256" key="3">
    <source>
        <dbReference type="ARBA" id="ARBA00022676"/>
    </source>
</evidence>
<dbReference type="KEGG" id="tua:125511323"/>
<reference evidence="11" key="1">
    <citation type="journal article" date="2013" name="Nature">
        <title>Draft genome of the wheat A-genome progenitor Triticum urartu.</title>
        <authorList>
            <person name="Ling H.Q."/>
            <person name="Zhao S."/>
            <person name="Liu D."/>
            <person name="Wang J."/>
            <person name="Sun H."/>
            <person name="Zhang C."/>
            <person name="Fan H."/>
            <person name="Li D."/>
            <person name="Dong L."/>
            <person name="Tao Y."/>
            <person name="Gao C."/>
            <person name="Wu H."/>
            <person name="Li Y."/>
            <person name="Cui Y."/>
            <person name="Guo X."/>
            <person name="Zheng S."/>
            <person name="Wang B."/>
            <person name="Yu K."/>
            <person name="Liang Q."/>
            <person name="Yang W."/>
            <person name="Lou X."/>
            <person name="Chen J."/>
            <person name="Feng M."/>
            <person name="Jian J."/>
            <person name="Zhang X."/>
            <person name="Luo G."/>
            <person name="Jiang Y."/>
            <person name="Liu J."/>
            <person name="Wang Z."/>
            <person name="Sha Y."/>
            <person name="Zhang B."/>
            <person name="Wu H."/>
            <person name="Tang D."/>
            <person name="Shen Q."/>
            <person name="Xue P."/>
            <person name="Zou S."/>
            <person name="Wang X."/>
            <person name="Liu X."/>
            <person name="Wang F."/>
            <person name="Yang Y."/>
            <person name="An X."/>
            <person name="Dong Z."/>
            <person name="Zhang K."/>
            <person name="Zhang X."/>
            <person name="Luo M.C."/>
            <person name="Dvorak J."/>
            <person name="Tong Y."/>
            <person name="Wang J."/>
            <person name="Yang H."/>
            <person name="Li Z."/>
            <person name="Wang D."/>
            <person name="Zhang A."/>
            <person name="Wang J."/>
        </authorList>
    </citation>
    <scope>NUCLEOTIDE SEQUENCE</scope>
    <source>
        <strain evidence="11">cv. G1812</strain>
    </source>
</reference>
<dbReference type="OrthoDB" id="529273at2759"/>
<comment type="pathway">
    <text evidence="2">Glycan metabolism.</text>
</comment>
<dbReference type="PANTHER" id="PTHR20961:SF131">
    <property type="match status" value="1"/>
</dbReference>
<keyword evidence="5" id="KW-0333">Golgi apparatus</keyword>
<evidence type="ECO:0000259" key="9">
    <source>
        <dbReference type="Pfam" id="PF04577"/>
    </source>
</evidence>
<dbReference type="GO" id="GO:0016763">
    <property type="term" value="F:pentosyltransferase activity"/>
    <property type="evidence" value="ECO:0007669"/>
    <property type="project" value="UniProtKB-ARBA"/>
</dbReference>
<dbReference type="InterPro" id="IPR007657">
    <property type="entry name" value="Glycosyltransferase_61"/>
</dbReference>
<dbReference type="PANTHER" id="PTHR20961">
    <property type="entry name" value="GLYCOSYLTRANSFERASE"/>
    <property type="match status" value="1"/>
</dbReference>
<reference evidence="10" key="2">
    <citation type="submission" date="2018-03" db="EMBL/GenBank/DDBJ databases">
        <title>The Triticum urartu genome reveals the dynamic nature of wheat genome evolution.</title>
        <authorList>
            <person name="Ling H."/>
            <person name="Ma B."/>
            <person name="Shi X."/>
            <person name="Liu H."/>
            <person name="Dong L."/>
            <person name="Sun H."/>
            <person name="Cao Y."/>
            <person name="Gao Q."/>
            <person name="Zheng S."/>
            <person name="Li Y."/>
            <person name="Yu Y."/>
            <person name="Du H."/>
            <person name="Qi M."/>
            <person name="Li Y."/>
            <person name="Yu H."/>
            <person name="Cui Y."/>
            <person name="Wang N."/>
            <person name="Chen C."/>
            <person name="Wu H."/>
            <person name="Zhao Y."/>
            <person name="Zhang J."/>
            <person name="Li Y."/>
            <person name="Zhou W."/>
            <person name="Zhang B."/>
            <person name="Hu W."/>
            <person name="Eijk M."/>
            <person name="Tang J."/>
            <person name="Witsenboer H."/>
            <person name="Zhao S."/>
            <person name="Li Z."/>
            <person name="Zhang A."/>
            <person name="Wang D."/>
            <person name="Liang C."/>
        </authorList>
    </citation>
    <scope>NUCLEOTIDE SEQUENCE [LARGE SCALE GENOMIC DNA]</scope>
    <source>
        <strain evidence="10">cv. G1812</strain>
    </source>
</reference>
<evidence type="ECO:0000256" key="2">
    <source>
        <dbReference type="ARBA" id="ARBA00004881"/>
    </source>
</evidence>
<feature type="region of interest" description="Disordered" evidence="8">
    <location>
        <begin position="727"/>
        <end position="747"/>
    </location>
</feature>
<feature type="region of interest" description="Disordered" evidence="8">
    <location>
        <begin position="164"/>
        <end position="310"/>
    </location>
</feature>
<feature type="domain" description="Glycosyltransferase 61 catalytic" evidence="9">
    <location>
        <begin position="1288"/>
        <end position="1478"/>
    </location>
</feature>